<feature type="region of interest" description="Disordered" evidence="1">
    <location>
        <begin position="69"/>
        <end position="116"/>
    </location>
</feature>
<gene>
    <name evidence="2" type="ORF">EGR_08285</name>
</gene>
<dbReference type="EMBL" id="APAU02000101">
    <property type="protein sequence ID" value="EUB56879.1"/>
    <property type="molecule type" value="Genomic_DNA"/>
</dbReference>
<name>W6UU14_ECHGR</name>
<evidence type="ECO:0000313" key="3">
    <source>
        <dbReference type="Proteomes" id="UP000019149"/>
    </source>
</evidence>
<comment type="caution">
    <text evidence="2">The sequence shown here is derived from an EMBL/GenBank/DDBJ whole genome shotgun (WGS) entry which is preliminary data.</text>
</comment>
<dbReference type="Proteomes" id="UP000019149">
    <property type="component" value="Unassembled WGS sequence"/>
</dbReference>
<keyword evidence="3" id="KW-1185">Reference proteome</keyword>
<feature type="compositionally biased region" description="Basic and acidic residues" evidence="1">
    <location>
        <begin position="101"/>
        <end position="111"/>
    </location>
</feature>
<dbReference type="OMA" id="PYFHKEY"/>
<accession>W6UU14</accession>
<protein>
    <submittedName>
        <fullName evidence="2">Uncharacterized protein</fullName>
    </submittedName>
</protein>
<dbReference type="GeneID" id="36344000"/>
<proteinExistence type="predicted"/>
<dbReference type="RefSeq" id="XP_024348075.1">
    <property type="nucleotide sequence ID" value="XM_024497534.1"/>
</dbReference>
<reference evidence="2 3" key="1">
    <citation type="journal article" date="2013" name="Nat. Genet.">
        <title>The genome of the hydatid tapeworm Echinococcus granulosus.</title>
        <authorList>
            <person name="Zheng H."/>
            <person name="Zhang W."/>
            <person name="Zhang L."/>
            <person name="Zhang Z."/>
            <person name="Li J."/>
            <person name="Lu G."/>
            <person name="Zhu Y."/>
            <person name="Wang Y."/>
            <person name="Huang Y."/>
            <person name="Liu J."/>
            <person name="Kang H."/>
            <person name="Chen J."/>
            <person name="Wang L."/>
            <person name="Chen A."/>
            <person name="Yu S."/>
            <person name="Gao Z."/>
            <person name="Jin L."/>
            <person name="Gu W."/>
            <person name="Wang Z."/>
            <person name="Zhao L."/>
            <person name="Shi B."/>
            <person name="Wen H."/>
            <person name="Lin R."/>
            <person name="Jones M.K."/>
            <person name="Brejova B."/>
            <person name="Vinar T."/>
            <person name="Zhao G."/>
            <person name="McManus D.P."/>
            <person name="Chen Z."/>
            <person name="Zhou Y."/>
            <person name="Wang S."/>
        </authorList>
    </citation>
    <scope>NUCLEOTIDE SEQUENCE [LARGE SCALE GENOMIC DNA]</scope>
</reference>
<evidence type="ECO:0000256" key="1">
    <source>
        <dbReference type="SAM" id="MobiDB-lite"/>
    </source>
</evidence>
<evidence type="ECO:0000313" key="2">
    <source>
        <dbReference type="EMBL" id="EUB56879.1"/>
    </source>
</evidence>
<dbReference type="OrthoDB" id="10308288at2759"/>
<dbReference type="KEGG" id="egl:EGR_08285"/>
<dbReference type="AlphaFoldDB" id="W6UU14"/>
<organism evidence="2 3">
    <name type="scientific">Echinococcus granulosus</name>
    <name type="common">Hydatid tapeworm</name>
    <dbReference type="NCBI Taxonomy" id="6210"/>
    <lineage>
        <taxon>Eukaryota</taxon>
        <taxon>Metazoa</taxon>
        <taxon>Spiralia</taxon>
        <taxon>Lophotrochozoa</taxon>
        <taxon>Platyhelminthes</taxon>
        <taxon>Cestoda</taxon>
        <taxon>Eucestoda</taxon>
        <taxon>Cyclophyllidea</taxon>
        <taxon>Taeniidae</taxon>
        <taxon>Echinococcus</taxon>
        <taxon>Echinococcus granulosus group</taxon>
    </lineage>
</organism>
<dbReference type="CTD" id="36344000"/>
<sequence length="142" mass="15947">MLSEKFLHKCVYHVLMLLVLSHTSSNLLKVLYIFQILGDILPYFHKEYPLRRTRVPAVAHTCRRAIRQARPAQPVSVGTSMEGDSHGSPVGSSNPPFGTAAREEKLVKNDSPKPTCRPRLKKLRRHMSNLFLGCCRGGAEKP</sequence>